<evidence type="ECO:0000256" key="7">
    <source>
        <dbReference type="ARBA" id="ARBA00022691"/>
    </source>
</evidence>
<dbReference type="SUPFAM" id="SSF75217">
    <property type="entry name" value="alpha/beta knot"/>
    <property type="match status" value="1"/>
</dbReference>
<dbReference type="Gene3D" id="2.40.240.20">
    <property type="entry name" value="Hypothetical PUA domain-like, domain 1"/>
    <property type="match status" value="1"/>
</dbReference>
<evidence type="ECO:0000256" key="9">
    <source>
        <dbReference type="ARBA" id="ARBA00047944"/>
    </source>
</evidence>
<evidence type="ECO:0000256" key="6">
    <source>
        <dbReference type="ARBA" id="ARBA00022679"/>
    </source>
</evidence>
<dbReference type="InterPro" id="IPR046886">
    <property type="entry name" value="RsmE_MTase_dom"/>
</dbReference>
<dbReference type="Gene3D" id="3.40.1280.10">
    <property type="match status" value="1"/>
</dbReference>
<dbReference type="GO" id="GO:0070475">
    <property type="term" value="P:rRNA base methylation"/>
    <property type="evidence" value="ECO:0007669"/>
    <property type="project" value="TreeGrafter"/>
</dbReference>
<comment type="similarity">
    <text evidence="2 10">Belongs to the RNA methyltransferase RsmE family.</text>
</comment>
<dbReference type="PANTHER" id="PTHR30027">
    <property type="entry name" value="RIBOSOMAL RNA SMALL SUBUNIT METHYLTRANSFERASE E"/>
    <property type="match status" value="1"/>
</dbReference>
<comment type="catalytic activity">
    <reaction evidence="9 10">
        <text>uridine(1498) in 16S rRNA + S-adenosyl-L-methionine = N(3)-methyluridine(1498) in 16S rRNA + S-adenosyl-L-homocysteine + H(+)</text>
        <dbReference type="Rhea" id="RHEA:42920"/>
        <dbReference type="Rhea" id="RHEA-COMP:10283"/>
        <dbReference type="Rhea" id="RHEA-COMP:10284"/>
        <dbReference type="ChEBI" id="CHEBI:15378"/>
        <dbReference type="ChEBI" id="CHEBI:57856"/>
        <dbReference type="ChEBI" id="CHEBI:59789"/>
        <dbReference type="ChEBI" id="CHEBI:65315"/>
        <dbReference type="ChEBI" id="CHEBI:74502"/>
        <dbReference type="EC" id="2.1.1.193"/>
    </reaction>
</comment>
<proteinExistence type="inferred from homology"/>
<keyword evidence="7 10" id="KW-0949">S-adenosyl-L-methionine</keyword>
<feature type="domain" description="Ribosomal RNA small subunit methyltransferase E methyltransferase" evidence="11">
    <location>
        <begin position="84"/>
        <end position="242"/>
    </location>
</feature>
<dbReference type="Proteomes" id="UP000292209">
    <property type="component" value="Unassembled WGS sequence"/>
</dbReference>
<dbReference type="PIRSF" id="PIRSF015601">
    <property type="entry name" value="MTase_slr0722"/>
    <property type="match status" value="1"/>
</dbReference>
<dbReference type="NCBIfam" id="TIGR00046">
    <property type="entry name" value="RsmE family RNA methyltransferase"/>
    <property type="match status" value="1"/>
</dbReference>
<name>A0A4Q7PCY0_9BACT</name>
<evidence type="ECO:0000256" key="2">
    <source>
        <dbReference type="ARBA" id="ARBA00005528"/>
    </source>
</evidence>
<feature type="domain" description="Ribosomal RNA small subunit methyltransferase E PUA-like" evidence="12">
    <location>
        <begin position="28"/>
        <end position="74"/>
    </location>
</feature>
<dbReference type="PANTHER" id="PTHR30027:SF3">
    <property type="entry name" value="16S RRNA (URACIL(1498)-N(3))-METHYLTRANSFERASE"/>
    <property type="match status" value="1"/>
</dbReference>
<evidence type="ECO:0000313" key="13">
    <source>
        <dbReference type="EMBL" id="RZS96652.1"/>
    </source>
</evidence>
<dbReference type="EC" id="2.1.1.193" evidence="10"/>
<evidence type="ECO:0000256" key="8">
    <source>
        <dbReference type="ARBA" id="ARBA00025699"/>
    </source>
</evidence>
<keyword evidence="5 10" id="KW-0489">Methyltransferase</keyword>
<evidence type="ECO:0000256" key="1">
    <source>
        <dbReference type="ARBA" id="ARBA00004496"/>
    </source>
</evidence>
<reference evidence="13 14" key="1">
    <citation type="submission" date="2019-02" db="EMBL/GenBank/DDBJ databases">
        <title>Genomic Encyclopedia of Archaeal and Bacterial Type Strains, Phase II (KMG-II): from individual species to whole genera.</title>
        <authorList>
            <person name="Goeker M."/>
        </authorList>
    </citation>
    <scope>NUCLEOTIDE SEQUENCE [LARGE SCALE GENOMIC DNA]</scope>
    <source>
        <strain evidence="13 14">DSM 21411</strain>
    </source>
</reference>
<evidence type="ECO:0000259" key="12">
    <source>
        <dbReference type="Pfam" id="PF20260"/>
    </source>
</evidence>
<evidence type="ECO:0000256" key="4">
    <source>
        <dbReference type="ARBA" id="ARBA00022552"/>
    </source>
</evidence>
<dbReference type="NCBIfam" id="NF008702">
    <property type="entry name" value="PRK11713.6-1"/>
    <property type="match status" value="1"/>
</dbReference>
<dbReference type="Pfam" id="PF04452">
    <property type="entry name" value="Methyltrans_RNA"/>
    <property type="match status" value="1"/>
</dbReference>
<protein>
    <recommendedName>
        <fullName evidence="10">Ribosomal RNA small subunit methyltransferase E</fullName>
        <ecNumber evidence="10">2.1.1.193</ecNumber>
    </recommendedName>
</protein>
<dbReference type="InterPro" id="IPR015947">
    <property type="entry name" value="PUA-like_sf"/>
</dbReference>
<dbReference type="InterPro" id="IPR029026">
    <property type="entry name" value="tRNA_m1G_MTases_N"/>
</dbReference>
<dbReference type="InterPro" id="IPR046887">
    <property type="entry name" value="RsmE_PUA-like"/>
</dbReference>
<dbReference type="SUPFAM" id="SSF88697">
    <property type="entry name" value="PUA domain-like"/>
    <property type="match status" value="1"/>
</dbReference>
<gene>
    <name evidence="13" type="ORF">BC751_2233</name>
</gene>
<dbReference type="GO" id="GO:0070042">
    <property type="term" value="F:rRNA (uridine-N3-)-methyltransferase activity"/>
    <property type="evidence" value="ECO:0007669"/>
    <property type="project" value="TreeGrafter"/>
</dbReference>
<dbReference type="CDD" id="cd18084">
    <property type="entry name" value="RsmE-like"/>
    <property type="match status" value="1"/>
</dbReference>
<keyword evidence="6 10" id="KW-0808">Transferase</keyword>
<keyword evidence="4 10" id="KW-0698">rRNA processing</keyword>
<accession>A0A4Q7PCY0</accession>
<dbReference type="AlphaFoldDB" id="A0A4Q7PCY0"/>
<dbReference type="InterPro" id="IPR006700">
    <property type="entry name" value="RsmE"/>
</dbReference>
<comment type="caution">
    <text evidence="13">The sequence shown here is derived from an EMBL/GenBank/DDBJ whole genome shotgun (WGS) entry which is preliminary data.</text>
</comment>
<comment type="function">
    <text evidence="8 10">Specifically methylates the N3 position of the uracil ring of uridine 1498 (m3U1498) in 16S rRNA. Acts on the fully assembled 30S ribosomal subunit.</text>
</comment>
<evidence type="ECO:0000256" key="10">
    <source>
        <dbReference type="PIRNR" id="PIRNR015601"/>
    </source>
</evidence>
<keyword evidence="3 10" id="KW-0963">Cytoplasm</keyword>
<evidence type="ECO:0000256" key="3">
    <source>
        <dbReference type="ARBA" id="ARBA00022490"/>
    </source>
</evidence>
<dbReference type="EMBL" id="SGXG01000001">
    <property type="protein sequence ID" value="RZS96652.1"/>
    <property type="molecule type" value="Genomic_DNA"/>
</dbReference>
<organism evidence="13 14">
    <name type="scientific">Cecembia calidifontis</name>
    <dbReference type="NCBI Taxonomy" id="1187080"/>
    <lineage>
        <taxon>Bacteria</taxon>
        <taxon>Pseudomonadati</taxon>
        <taxon>Bacteroidota</taxon>
        <taxon>Cytophagia</taxon>
        <taxon>Cytophagales</taxon>
        <taxon>Cyclobacteriaceae</taxon>
        <taxon>Cecembia</taxon>
    </lineage>
</organism>
<comment type="subcellular location">
    <subcellularLocation>
        <location evidence="1 10">Cytoplasm</location>
    </subcellularLocation>
</comment>
<keyword evidence="14" id="KW-1185">Reference proteome</keyword>
<dbReference type="InterPro" id="IPR029028">
    <property type="entry name" value="Alpha/beta_knot_MTases"/>
</dbReference>
<sequence>MAIFDKKRIPLKMQLFYYQNTFENTFHLDQDESKHLIRVLRKSKGDKVHFTDGNGCLLTCTIIDDNPKKALLRVTERQYSPQSDYYIHLAICPTKNLERMEWMVEKATEIGVDEITFMVSEHSERPNLKMDRLEKKMIAACKQSLKTRFPKLNPIRQMSELVIDKTFDAYQRFIAYVDKENDRHLFDKAETDRAYIILIGPEGDFSQQELQLAFDHHFLPCSLGKSRLRSETAGVIAVHTLQLKNNLKII</sequence>
<evidence type="ECO:0000259" key="11">
    <source>
        <dbReference type="Pfam" id="PF04452"/>
    </source>
</evidence>
<evidence type="ECO:0000313" key="14">
    <source>
        <dbReference type="Proteomes" id="UP000292209"/>
    </source>
</evidence>
<dbReference type="GO" id="GO:0005737">
    <property type="term" value="C:cytoplasm"/>
    <property type="evidence" value="ECO:0007669"/>
    <property type="project" value="UniProtKB-SubCell"/>
</dbReference>
<dbReference type="Pfam" id="PF20260">
    <property type="entry name" value="PUA_4"/>
    <property type="match status" value="1"/>
</dbReference>
<evidence type="ECO:0000256" key="5">
    <source>
        <dbReference type="ARBA" id="ARBA00022603"/>
    </source>
</evidence>